<dbReference type="GO" id="GO:0006450">
    <property type="term" value="P:regulation of translational fidelity"/>
    <property type="evidence" value="ECO:0007669"/>
    <property type="project" value="TreeGrafter"/>
</dbReference>
<evidence type="ECO:0000256" key="4">
    <source>
        <dbReference type="ARBA" id="ARBA00022694"/>
    </source>
</evidence>
<evidence type="ECO:0000256" key="6">
    <source>
        <dbReference type="ARBA" id="ARBA00022741"/>
    </source>
</evidence>
<proteinExistence type="inferred from homology"/>
<dbReference type="KEGG" id="mya:MORIYA_2861"/>
<dbReference type="OrthoDB" id="9814580at2"/>
<keyword evidence="4 9" id="KW-0819">tRNA processing</keyword>
<name>A0A330LQR2_9GAMM</name>
<dbReference type="Gene3D" id="3.90.870.10">
    <property type="entry name" value="DHBP synthase"/>
    <property type="match status" value="1"/>
</dbReference>
<evidence type="ECO:0000256" key="7">
    <source>
        <dbReference type="ARBA" id="ARBA00022840"/>
    </source>
</evidence>
<dbReference type="SUPFAM" id="SSF55821">
    <property type="entry name" value="YrdC/RibB"/>
    <property type="match status" value="1"/>
</dbReference>
<dbReference type="GO" id="GO:0003725">
    <property type="term" value="F:double-stranded RNA binding"/>
    <property type="evidence" value="ECO:0007669"/>
    <property type="project" value="InterPro"/>
</dbReference>
<protein>
    <recommendedName>
        <fullName evidence="9">Threonylcarbamoyl-AMP synthase</fullName>
        <shortName evidence="9">TC-AMP synthase</shortName>
        <ecNumber evidence="9">2.7.7.87</ecNumber>
    </recommendedName>
    <alternativeName>
        <fullName evidence="9">L-threonylcarbamoyladenylate synthase</fullName>
    </alternativeName>
    <alternativeName>
        <fullName evidence="9">t(6)A37 threonylcarbamoyladenosine biosynthesis protein TsaC</fullName>
    </alternativeName>
    <alternativeName>
        <fullName evidence="9">tRNA threonylcarbamoyladenosine biosynthesis protein TsaC</fullName>
    </alternativeName>
</protein>
<dbReference type="GO" id="GO:0061710">
    <property type="term" value="F:L-threonylcarbamoyladenylate synthase"/>
    <property type="evidence" value="ECO:0007669"/>
    <property type="project" value="UniProtKB-EC"/>
</dbReference>
<dbReference type="InterPro" id="IPR006070">
    <property type="entry name" value="Sua5-like_dom"/>
</dbReference>
<dbReference type="Pfam" id="PF01300">
    <property type="entry name" value="Sua5_yciO_yrdC"/>
    <property type="match status" value="1"/>
</dbReference>
<dbReference type="InterPro" id="IPR017945">
    <property type="entry name" value="DHBP_synth_RibB-like_a/b_dom"/>
</dbReference>
<dbReference type="EMBL" id="LS483250">
    <property type="protein sequence ID" value="SQD79324.1"/>
    <property type="molecule type" value="Genomic_DNA"/>
</dbReference>
<dbReference type="GO" id="GO:0005524">
    <property type="term" value="F:ATP binding"/>
    <property type="evidence" value="ECO:0007669"/>
    <property type="project" value="UniProtKB-UniRule"/>
</dbReference>
<organism evidence="11 12">
    <name type="scientific">Moritella yayanosii</name>
    <dbReference type="NCBI Taxonomy" id="69539"/>
    <lineage>
        <taxon>Bacteria</taxon>
        <taxon>Pseudomonadati</taxon>
        <taxon>Pseudomonadota</taxon>
        <taxon>Gammaproteobacteria</taxon>
        <taxon>Alteromonadales</taxon>
        <taxon>Moritellaceae</taxon>
        <taxon>Moritella</taxon>
    </lineage>
</organism>
<keyword evidence="5 9" id="KW-0548">Nucleotidyltransferase</keyword>
<keyword evidence="2 9" id="KW-0963">Cytoplasm</keyword>
<comment type="subcellular location">
    <subcellularLocation>
        <location evidence="1 9">Cytoplasm</location>
    </subcellularLocation>
</comment>
<keyword evidence="7 9" id="KW-0067">ATP-binding</keyword>
<dbReference type="HAMAP" id="MF_01852">
    <property type="entry name" value="TsaC"/>
    <property type="match status" value="1"/>
</dbReference>
<evidence type="ECO:0000256" key="5">
    <source>
        <dbReference type="ARBA" id="ARBA00022695"/>
    </source>
</evidence>
<gene>
    <name evidence="11" type="primary">yrdC</name>
    <name evidence="9" type="synonym">tsaC</name>
    <name evidence="11" type="ORF">MORIYA_2861</name>
</gene>
<reference evidence="12" key="1">
    <citation type="submission" date="2018-05" db="EMBL/GenBank/DDBJ databases">
        <authorList>
            <person name="Cea G.-C."/>
            <person name="William W."/>
        </authorList>
    </citation>
    <scope>NUCLEOTIDE SEQUENCE [LARGE SCALE GENOMIC DNA]</scope>
    <source>
        <strain evidence="12">DB21MT 5</strain>
    </source>
</reference>
<evidence type="ECO:0000313" key="11">
    <source>
        <dbReference type="EMBL" id="SQD79324.1"/>
    </source>
</evidence>
<evidence type="ECO:0000256" key="8">
    <source>
        <dbReference type="ARBA" id="ARBA00048366"/>
    </source>
</evidence>
<keyword evidence="12" id="KW-1185">Reference proteome</keyword>
<dbReference type="InterPro" id="IPR023535">
    <property type="entry name" value="TC-AMP_synthase"/>
</dbReference>
<evidence type="ECO:0000256" key="1">
    <source>
        <dbReference type="ARBA" id="ARBA00004496"/>
    </source>
</evidence>
<dbReference type="PANTHER" id="PTHR17490:SF18">
    <property type="entry name" value="THREONYLCARBAMOYL-AMP SYNTHASE"/>
    <property type="match status" value="1"/>
</dbReference>
<evidence type="ECO:0000256" key="3">
    <source>
        <dbReference type="ARBA" id="ARBA00022679"/>
    </source>
</evidence>
<dbReference type="NCBIfam" id="TIGR00057">
    <property type="entry name" value="L-threonylcarbamoyladenylate synthase"/>
    <property type="match status" value="1"/>
</dbReference>
<evidence type="ECO:0000259" key="10">
    <source>
        <dbReference type="PROSITE" id="PS51163"/>
    </source>
</evidence>
<dbReference type="AlphaFoldDB" id="A0A330LQR2"/>
<comment type="function">
    <text evidence="9">Required for the formation of a threonylcarbamoyl group on adenosine at position 37 (t(6)A37) in tRNAs that read codons beginning with adenine. Catalyzes the conversion of L-threonine, HCO(3)(-)/CO(2) and ATP to give threonylcarbamoyl-AMP (TC-AMP) as the acyladenylate intermediate, with the release of diphosphate.</text>
</comment>
<dbReference type="InterPro" id="IPR050156">
    <property type="entry name" value="TC-AMP_synthase_SUA5"/>
</dbReference>
<sequence length="195" mass="20709">MTINNRYITVNNSTAINNAVAALHTQQVIAYPTEAVFGLGCDPMNELAVQRLLTIKQRPVEKGLILIAANLAQLNDYVDLTQLSATQIDKIKQTWPGPATWVMPAKAQVPKWLTGQFDSIAVRVSAHPTVQALCLAFGGPITSTSANLTGLTPCITAAEVASQLESLLGAIVDEAVGALAQPTTITDALTGKIYR</sequence>
<dbReference type="GO" id="GO:0002949">
    <property type="term" value="P:tRNA threonylcarbamoyladenosine modification"/>
    <property type="evidence" value="ECO:0007669"/>
    <property type="project" value="UniProtKB-UniRule"/>
</dbReference>
<comment type="catalytic activity">
    <reaction evidence="8 9">
        <text>L-threonine + hydrogencarbonate + ATP = L-threonylcarbamoyladenylate + diphosphate + H2O</text>
        <dbReference type="Rhea" id="RHEA:36407"/>
        <dbReference type="ChEBI" id="CHEBI:15377"/>
        <dbReference type="ChEBI" id="CHEBI:17544"/>
        <dbReference type="ChEBI" id="CHEBI:30616"/>
        <dbReference type="ChEBI" id="CHEBI:33019"/>
        <dbReference type="ChEBI" id="CHEBI:57926"/>
        <dbReference type="ChEBI" id="CHEBI:73682"/>
        <dbReference type="EC" id="2.7.7.87"/>
    </reaction>
</comment>
<dbReference type="RefSeq" id="WP_112715948.1">
    <property type="nucleotide sequence ID" value="NZ_LS483250.1"/>
</dbReference>
<dbReference type="Proteomes" id="UP000250163">
    <property type="component" value="Chromosome MORIYA"/>
</dbReference>
<feature type="domain" description="YrdC-like" evidence="10">
    <location>
        <begin position="13"/>
        <end position="195"/>
    </location>
</feature>
<evidence type="ECO:0000256" key="2">
    <source>
        <dbReference type="ARBA" id="ARBA00022490"/>
    </source>
</evidence>
<dbReference type="EC" id="2.7.7.87" evidence="9"/>
<dbReference type="GO" id="GO:0005737">
    <property type="term" value="C:cytoplasm"/>
    <property type="evidence" value="ECO:0007669"/>
    <property type="project" value="UniProtKB-SubCell"/>
</dbReference>
<keyword evidence="3 9" id="KW-0808">Transferase</keyword>
<comment type="similarity">
    <text evidence="9">Belongs to the SUA5 family. TsaC subfamily.</text>
</comment>
<accession>A0A330LQR2</accession>
<dbReference type="FunFam" id="3.90.870.10:FF:000004">
    <property type="entry name" value="Threonylcarbamoyl-AMP synthase"/>
    <property type="match status" value="1"/>
</dbReference>
<dbReference type="GO" id="GO:0000049">
    <property type="term" value="F:tRNA binding"/>
    <property type="evidence" value="ECO:0007669"/>
    <property type="project" value="TreeGrafter"/>
</dbReference>
<keyword evidence="6 9" id="KW-0547">Nucleotide-binding</keyword>
<dbReference type="PANTHER" id="PTHR17490">
    <property type="entry name" value="SUA5"/>
    <property type="match status" value="1"/>
</dbReference>
<evidence type="ECO:0000256" key="9">
    <source>
        <dbReference type="HAMAP-Rule" id="MF_01852"/>
    </source>
</evidence>
<evidence type="ECO:0000313" key="12">
    <source>
        <dbReference type="Proteomes" id="UP000250163"/>
    </source>
</evidence>
<dbReference type="PROSITE" id="PS51163">
    <property type="entry name" value="YRDC"/>
    <property type="match status" value="1"/>
</dbReference>